<dbReference type="NCBIfam" id="TIGR01876">
    <property type="entry name" value="cas_Cas5d"/>
    <property type="match status" value="1"/>
</dbReference>
<dbReference type="RefSeq" id="WP_330931987.1">
    <property type="nucleotide sequence ID" value="NZ_CP119075.1"/>
</dbReference>
<evidence type="ECO:0000313" key="3">
    <source>
        <dbReference type="EMBL" id="WED64751.1"/>
    </source>
</evidence>
<dbReference type="InterPro" id="IPR010155">
    <property type="entry name" value="CRISPR-assoc_prot_Cas5d"/>
</dbReference>
<accession>A0AAE9ZWK1</accession>
<dbReference type="GO" id="GO:0004519">
    <property type="term" value="F:endonuclease activity"/>
    <property type="evidence" value="ECO:0007669"/>
    <property type="project" value="UniProtKB-UniRule"/>
</dbReference>
<dbReference type="GO" id="GO:0051607">
    <property type="term" value="P:defense response to virus"/>
    <property type="evidence" value="ECO:0007669"/>
    <property type="project" value="UniProtKB-UniRule"/>
</dbReference>
<dbReference type="Pfam" id="PF09704">
    <property type="entry name" value="Cas_Cas5d"/>
    <property type="match status" value="1"/>
</dbReference>
<dbReference type="EC" id="3.1.-.-" evidence="2"/>
<dbReference type="Gene3D" id="3.30.70.2660">
    <property type="match status" value="1"/>
</dbReference>
<proteinExistence type="inferred from homology"/>
<dbReference type="PIRSF" id="PIRSF029950">
    <property type="entry name" value="Cas_CT1134"/>
    <property type="match status" value="1"/>
</dbReference>
<name>A0AAE9ZWK1_9BACT</name>
<keyword evidence="2" id="KW-0694">RNA-binding</keyword>
<keyword evidence="4" id="KW-1185">Reference proteome</keyword>
<evidence type="ECO:0000313" key="4">
    <source>
        <dbReference type="Proteomes" id="UP001218638"/>
    </source>
</evidence>
<dbReference type="GO" id="GO:0003723">
    <property type="term" value="F:RNA binding"/>
    <property type="evidence" value="ECO:0007669"/>
    <property type="project" value="UniProtKB-UniRule"/>
</dbReference>
<dbReference type="NCBIfam" id="TIGR02593">
    <property type="entry name" value="CRISPR_cas5"/>
    <property type="match status" value="1"/>
</dbReference>
<dbReference type="GO" id="GO:0043571">
    <property type="term" value="P:maintenance of CRISPR repeat elements"/>
    <property type="evidence" value="ECO:0007669"/>
    <property type="project" value="UniProtKB-UniRule"/>
</dbReference>
<dbReference type="AlphaFoldDB" id="A0AAE9ZWK1"/>
<organism evidence="3 4">
    <name type="scientific">Synoicihabitans lomoniglobus</name>
    <dbReference type="NCBI Taxonomy" id="2909285"/>
    <lineage>
        <taxon>Bacteria</taxon>
        <taxon>Pseudomonadati</taxon>
        <taxon>Verrucomicrobiota</taxon>
        <taxon>Opitutia</taxon>
        <taxon>Opitutales</taxon>
        <taxon>Opitutaceae</taxon>
        <taxon>Synoicihabitans</taxon>
    </lineage>
</organism>
<gene>
    <name evidence="3" type="primary">cas5c</name>
    <name evidence="3" type="ORF">PXH66_20600</name>
</gene>
<keyword evidence="2" id="KW-0255">Endonuclease</keyword>
<evidence type="ECO:0000256" key="1">
    <source>
        <dbReference type="ARBA" id="ARBA00023118"/>
    </source>
</evidence>
<dbReference type="InterPro" id="IPR013422">
    <property type="entry name" value="CRISPR-assoc_prot_Cas5_N"/>
</dbReference>
<keyword evidence="2" id="KW-0540">Nuclease</keyword>
<reference evidence="3" key="1">
    <citation type="submission" date="2023-03" db="EMBL/GenBank/DDBJ databases">
        <title>Lomoglobus Profundus gen. nov., sp. nov., a novel member of the phylum Verrucomicrobia, isolated from deep-marine sediment of South China Sea.</title>
        <authorList>
            <person name="Ahmad T."/>
            <person name="Ishaq S.E."/>
            <person name="Wang F."/>
        </authorList>
    </citation>
    <scope>NUCLEOTIDE SEQUENCE</scope>
    <source>
        <strain evidence="3">LMO-M01</strain>
    </source>
</reference>
<sequence>MSYGIKLHLSGDFACFTRPEMKVERVSYDIITPSAARGIIEAIYWKPQIRWIIDRIHVLKPIRFTNIRRNEVGAKASAPTAAAMNGDIVVLPGIIADDPKTRQQRASTLLRDIAYVIEAHFDILDYRFERGGPELPANDCAGKHLDVFKRRARGGQCFHQPCLGNREFPARFSLIEDGDPLPACELPPEQLNKELGWMLHDLSYLPADKKAKDSFLTGRGKRVRTEPRFFHAQLENGIVTVPPLQSATA</sequence>
<keyword evidence="2" id="KW-0378">Hydrolase</keyword>
<evidence type="ECO:0000256" key="2">
    <source>
        <dbReference type="PIRNR" id="PIRNR029950"/>
    </source>
</evidence>
<dbReference type="CDD" id="cd09651">
    <property type="entry name" value="Cas5_I-C"/>
    <property type="match status" value="1"/>
</dbReference>
<comment type="function">
    <text evidence="2">CRISPR (clustered regularly interspaced short palindromic repeat) is an adaptive immune system that provides protection against mobile genetic elements (viruses, transposable elements and conjugative plasmids). CRISPR clusters contain spacers, sequences complementary to antecedent mobile elements, and target invading nucleic acids. CRISPR clusters are transcribed and processed into CRISPR RNA (crRNA).</text>
</comment>
<dbReference type="EMBL" id="CP119075">
    <property type="protein sequence ID" value="WED64751.1"/>
    <property type="molecule type" value="Genomic_DNA"/>
</dbReference>
<dbReference type="Proteomes" id="UP001218638">
    <property type="component" value="Chromosome"/>
</dbReference>
<comment type="similarity">
    <text evidence="2">Belongs to the CRISPR-associated protein Cas5 family. Subtype I-C/Dvulg subfamily.</text>
</comment>
<dbReference type="InterPro" id="IPR021124">
    <property type="entry name" value="CRISPR-assoc_prot_Cas5"/>
</dbReference>
<dbReference type="GO" id="GO:0016787">
    <property type="term" value="F:hydrolase activity"/>
    <property type="evidence" value="ECO:0007669"/>
    <property type="project" value="UniProtKB-KW"/>
</dbReference>
<protein>
    <recommendedName>
        <fullName evidence="2">pre-crRNA processing endonuclease</fullName>
        <ecNumber evidence="2">3.1.-.-</ecNumber>
    </recommendedName>
</protein>
<dbReference type="KEGG" id="slom:PXH66_20600"/>
<keyword evidence="1 2" id="KW-0051">Antiviral defense</keyword>